<organism evidence="3">
    <name type="scientific">Alsidium seaforthii</name>
    <dbReference type="NCBI Taxonomy" id="2007182"/>
    <lineage>
        <taxon>Eukaryota</taxon>
        <taxon>Rhodophyta</taxon>
        <taxon>Florideophyceae</taxon>
        <taxon>Rhodymeniophycidae</taxon>
        <taxon>Ceramiales</taxon>
        <taxon>Rhodomelaceae</taxon>
        <taxon>Polysiphonioideae</taxon>
        <taxon>Alsidium</taxon>
    </lineage>
</organism>
<dbReference type="AlphaFoldDB" id="A0A1Z1MDD7"/>
<name>A0A1Z1MDD7_9FLOR</name>
<reference evidence="3" key="1">
    <citation type="journal article" date="2017" name="J. Phycol.">
        <title>Analysis of chloroplast genomes and a supermatrix inform reclassification of the Rhodomelaceae (Rhodophyta).</title>
        <authorList>
            <person name="Diaz-Tapia P."/>
            <person name="Maggs C.A."/>
            <person name="West J.A."/>
            <person name="Verbruggen H."/>
        </authorList>
    </citation>
    <scope>NUCLEOTIDE SEQUENCE</scope>
    <source>
        <strain evidence="3">PD644</strain>
    </source>
</reference>
<dbReference type="EMBL" id="MF101430">
    <property type="protein sequence ID" value="ARW63963.1"/>
    <property type="molecule type" value="Genomic_DNA"/>
</dbReference>
<evidence type="ECO:0000256" key="1">
    <source>
        <dbReference type="SAM" id="Phobius"/>
    </source>
</evidence>
<protein>
    <submittedName>
        <fullName evidence="3">Preprotein-translocase subunit g</fullName>
    </submittedName>
</protein>
<accession>A0A1Z1MDD7</accession>
<evidence type="ECO:0000256" key="2">
    <source>
        <dbReference type="SAM" id="SignalP"/>
    </source>
</evidence>
<keyword evidence="1" id="KW-0472">Membrane</keyword>
<feature type="signal peptide" evidence="2">
    <location>
        <begin position="1"/>
        <end position="24"/>
    </location>
</feature>
<keyword evidence="1" id="KW-1133">Transmembrane helix</keyword>
<geneLocation type="chloroplast" evidence="3"/>
<keyword evidence="3" id="KW-0150">Chloroplast</keyword>
<gene>
    <name evidence="3" type="primary">secG</name>
</gene>
<keyword evidence="1" id="KW-0812">Transmembrane</keyword>
<dbReference type="RefSeq" id="YP_009395195.1">
    <property type="nucleotide sequence ID" value="NC_035276.1"/>
</dbReference>
<keyword evidence="3" id="KW-0934">Plastid</keyword>
<feature type="chain" id="PRO_5011989198" evidence="2">
    <location>
        <begin position="25"/>
        <end position="69"/>
    </location>
</feature>
<feature type="transmembrane region" description="Helical" evidence="1">
    <location>
        <begin position="48"/>
        <end position="67"/>
    </location>
</feature>
<dbReference type="GeneID" id="33357180"/>
<keyword evidence="2" id="KW-0732">Signal</keyword>
<sequence length="69" mass="7989">MIKFLWYCFSILTIFFILISTSTSNNSGSSMNQSKILNFRSNQVFTQKLLAFHVSMFFILTILLLLINS</sequence>
<proteinExistence type="predicted"/>
<evidence type="ECO:0000313" key="3">
    <source>
        <dbReference type="EMBL" id="ARW63963.1"/>
    </source>
</evidence>